<name>A0A345YJE5_9SPHN</name>
<proteinExistence type="predicted"/>
<gene>
    <name evidence="1" type="ORF">DVR09_16470</name>
</gene>
<keyword evidence="1" id="KW-0614">Plasmid</keyword>
<dbReference type="KEGG" id="err:DVR09_16470"/>
<dbReference type="AlphaFoldDB" id="A0A345YJE5"/>
<organism evidence="1 2">
    <name type="scientific">Erythrobacter aureus</name>
    <dbReference type="NCBI Taxonomy" id="2182384"/>
    <lineage>
        <taxon>Bacteria</taxon>
        <taxon>Pseudomonadati</taxon>
        <taxon>Pseudomonadota</taxon>
        <taxon>Alphaproteobacteria</taxon>
        <taxon>Sphingomonadales</taxon>
        <taxon>Erythrobacteraceae</taxon>
        <taxon>Erythrobacter/Porphyrobacter group</taxon>
        <taxon>Erythrobacter</taxon>
    </lineage>
</organism>
<keyword evidence="2" id="KW-1185">Reference proteome</keyword>
<evidence type="ECO:0000313" key="2">
    <source>
        <dbReference type="Proteomes" id="UP000254508"/>
    </source>
</evidence>
<geneLocation type="plasmid" evidence="1 2">
    <name>unnamed</name>
</geneLocation>
<dbReference type="RefSeq" id="WP_115418360.1">
    <property type="nucleotide sequence ID" value="NZ_CP031358.1"/>
</dbReference>
<evidence type="ECO:0000313" key="1">
    <source>
        <dbReference type="EMBL" id="AXK44047.1"/>
    </source>
</evidence>
<sequence length="97" mass="10601">MNSRQSSMKPAVDQAIQDQLNGQSATWAGTQVWGGSYTEDWNYDWNDTAARNEAIKPPADQCVTDGQEFYSYYGIMSNTGGSRGGFAEGAWGKCVCD</sequence>
<protein>
    <submittedName>
        <fullName evidence="1">Uncharacterized protein</fullName>
    </submittedName>
</protein>
<accession>A0A345YJE5</accession>
<dbReference type="EMBL" id="CP031358">
    <property type="protein sequence ID" value="AXK44047.1"/>
    <property type="molecule type" value="Genomic_DNA"/>
</dbReference>
<dbReference type="Proteomes" id="UP000254508">
    <property type="component" value="Plasmid unnamed"/>
</dbReference>
<reference evidence="1 2" key="1">
    <citation type="submission" date="2018-07" db="EMBL/GenBank/DDBJ databases">
        <title>Genome sequence of Erythrobacter strain YH-07, an antagonistic bacterium isolated from Yellow Sea.</title>
        <authorList>
            <person name="Tang T."/>
            <person name="Liu Q."/>
            <person name="Sun X."/>
        </authorList>
    </citation>
    <scope>NUCLEOTIDE SEQUENCE [LARGE SCALE GENOMIC DNA]</scope>
    <source>
        <strain evidence="1 2">YH-07</strain>
        <plasmid evidence="1 2">unnamed</plasmid>
    </source>
</reference>